<protein>
    <submittedName>
        <fullName evidence="1">Uncharacterized protein</fullName>
    </submittedName>
</protein>
<dbReference type="Pfam" id="PF22028">
    <property type="entry name" value="DUF6934"/>
    <property type="match status" value="1"/>
</dbReference>
<evidence type="ECO:0000313" key="2">
    <source>
        <dbReference type="Proteomes" id="UP000539265"/>
    </source>
</evidence>
<proteinExistence type="predicted"/>
<accession>A0A839SM20</accession>
<dbReference type="EMBL" id="JACHWX010000027">
    <property type="protein sequence ID" value="MBB3058926.1"/>
    <property type="molecule type" value="Genomic_DNA"/>
</dbReference>
<comment type="caution">
    <text evidence="1">The sequence shown here is derived from an EMBL/GenBank/DDBJ whole genome shotgun (WGS) entry which is preliminary data.</text>
</comment>
<reference evidence="1" key="1">
    <citation type="submission" date="2020-08" db="EMBL/GenBank/DDBJ databases">
        <title>Genomic Encyclopedia of Type Strains, Phase III (KMG-III): the genomes of soil and plant-associated and newly described type strains.</title>
        <authorList>
            <person name="Whitman W."/>
        </authorList>
    </citation>
    <scope>NUCLEOTIDE SEQUENCE [LARGE SCALE GENOMIC DNA]</scope>
    <source>
        <strain evidence="1">CECT 8628</strain>
    </source>
</reference>
<dbReference type="InterPro" id="IPR053865">
    <property type="entry name" value="DUF6934"/>
</dbReference>
<sequence>MGIARLWEAISLDFDVWGYKDDSWQDFRINVNYEAFLVKRK</sequence>
<evidence type="ECO:0000313" key="1">
    <source>
        <dbReference type="EMBL" id="MBB3058926.1"/>
    </source>
</evidence>
<keyword evidence="2" id="KW-1185">Reference proteome</keyword>
<name>A0A839SM20_9SPHI</name>
<gene>
    <name evidence="1" type="ORF">FHS11_005386</name>
</gene>
<dbReference type="Proteomes" id="UP000539265">
    <property type="component" value="Unassembled WGS sequence"/>
</dbReference>
<organism evidence="1 2">
    <name type="scientific">Mucilaginibacter gotjawali</name>
    <dbReference type="NCBI Taxonomy" id="1550579"/>
    <lineage>
        <taxon>Bacteria</taxon>
        <taxon>Pseudomonadati</taxon>
        <taxon>Bacteroidota</taxon>
        <taxon>Sphingobacteriia</taxon>
        <taxon>Sphingobacteriales</taxon>
        <taxon>Sphingobacteriaceae</taxon>
        <taxon>Mucilaginibacter</taxon>
    </lineage>
</organism>
<dbReference type="AlphaFoldDB" id="A0A839SM20"/>